<name>A0A853BNB6_9ACTN</name>
<dbReference type="InterPro" id="IPR001509">
    <property type="entry name" value="Epimerase_deHydtase"/>
</dbReference>
<dbReference type="Proteomes" id="UP000575985">
    <property type="component" value="Unassembled WGS sequence"/>
</dbReference>
<feature type="domain" description="NAD-dependent epimerase/dehydratase" evidence="1">
    <location>
        <begin position="3"/>
        <end position="232"/>
    </location>
</feature>
<keyword evidence="3" id="KW-1185">Reference proteome</keyword>
<dbReference type="RefSeq" id="WP_179768409.1">
    <property type="nucleotide sequence ID" value="NZ_JACCFO010000001.1"/>
</dbReference>
<dbReference type="SUPFAM" id="SSF51735">
    <property type="entry name" value="NAD(P)-binding Rossmann-fold domains"/>
    <property type="match status" value="1"/>
</dbReference>
<protein>
    <submittedName>
        <fullName evidence="2">Nucleoside-diphosphate-sugar epimerase</fullName>
    </submittedName>
</protein>
<evidence type="ECO:0000313" key="2">
    <source>
        <dbReference type="EMBL" id="NYI97109.1"/>
    </source>
</evidence>
<dbReference type="GO" id="GO:0004029">
    <property type="term" value="F:aldehyde dehydrogenase (NAD+) activity"/>
    <property type="evidence" value="ECO:0007669"/>
    <property type="project" value="TreeGrafter"/>
</dbReference>
<dbReference type="InterPro" id="IPR036291">
    <property type="entry name" value="NAD(P)-bd_dom_sf"/>
</dbReference>
<organism evidence="2 3">
    <name type="scientific">Streptomonospora nanhaiensis</name>
    <dbReference type="NCBI Taxonomy" id="1323731"/>
    <lineage>
        <taxon>Bacteria</taxon>
        <taxon>Bacillati</taxon>
        <taxon>Actinomycetota</taxon>
        <taxon>Actinomycetes</taxon>
        <taxon>Streptosporangiales</taxon>
        <taxon>Nocardiopsidaceae</taxon>
        <taxon>Streptomonospora</taxon>
    </lineage>
</organism>
<dbReference type="GO" id="GO:0005737">
    <property type="term" value="C:cytoplasm"/>
    <property type="evidence" value="ECO:0007669"/>
    <property type="project" value="TreeGrafter"/>
</dbReference>
<dbReference type="PANTHER" id="PTHR48079">
    <property type="entry name" value="PROTEIN YEEZ"/>
    <property type="match status" value="1"/>
</dbReference>
<comment type="caution">
    <text evidence="2">The sequence shown here is derived from an EMBL/GenBank/DDBJ whole genome shotgun (WGS) entry which is preliminary data.</text>
</comment>
<reference evidence="2 3" key="1">
    <citation type="submission" date="2020-07" db="EMBL/GenBank/DDBJ databases">
        <title>Sequencing the genomes of 1000 actinobacteria strains.</title>
        <authorList>
            <person name="Klenk H.-P."/>
        </authorList>
    </citation>
    <scope>NUCLEOTIDE SEQUENCE [LARGE SCALE GENOMIC DNA]</scope>
    <source>
        <strain evidence="2 3">DSM 45927</strain>
    </source>
</reference>
<dbReference type="Pfam" id="PF01370">
    <property type="entry name" value="Epimerase"/>
    <property type="match status" value="1"/>
</dbReference>
<proteinExistence type="predicted"/>
<evidence type="ECO:0000259" key="1">
    <source>
        <dbReference type="Pfam" id="PF01370"/>
    </source>
</evidence>
<sequence length="314" mass="33222">MRVLLAGATGSLGRALLPRLVAAGHSVVALTRRPASAERIRAARVQPVVADVMDADGLARALEGQHVDAVVHQATAITGVPLRHRDLAATDALRDAGTRNLMRAAESTGAKRFVTQSFFLGYGWRDHGTRPLTEEDPFAVPDGGAFDGHLRSLRSNEDQVLGAAGLEGVALRYGLFYGRDPSTLSMMRLARRRLLPAPRRAAVLHPVHIEDAAEATVAALHHGGAGRAYNIADDTPVGMDVFLDHLAAAAGAPRPVRVPGALLRPAPYLHSLLVSTRIRLDCGRAAAELGWRPRYASCAEGLAAVAARPAEDAG</sequence>
<dbReference type="PANTHER" id="PTHR48079:SF6">
    <property type="entry name" value="NAD(P)-BINDING DOMAIN-CONTAINING PROTEIN-RELATED"/>
    <property type="match status" value="1"/>
</dbReference>
<dbReference type="Gene3D" id="3.40.50.720">
    <property type="entry name" value="NAD(P)-binding Rossmann-like Domain"/>
    <property type="match status" value="1"/>
</dbReference>
<evidence type="ECO:0000313" key="3">
    <source>
        <dbReference type="Proteomes" id="UP000575985"/>
    </source>
</evidence>
<gene>
    <name evidence="2" type="ORF">HNR12_003386</name>
</gene>
<accession>A0A853BNB6</accession>
<dbReference type="AlphaFoldDB" id="A0A853BNB6"/>
<dbReference type="EMBL" id="JACCFO010000001">
    <property type="protein sequence ID" value="NYI97109.1"/>
    <property type="molecule type" value="Genomic_DNA"/>
</dbReference>
<dbReference type="InterPro" id="IPR051783">
    <property type="entry name" value="NAD(P)-dependent_oxidoreduct"/>
</dbReference>